<evidence type="ECO:0000256" key="5">
    <source>
        <dbReference type="ARBA" id="ARBA00023315"/>
    </source>
</evidence>
<evidence type="ECO:0000256" key="4">
    <source>
        <dbReference type="ARBA" id="ARBA00022927"/>
    </source>
</evidence>
<dbReference type="SUPFAM" id="SSF55729">
    <property type="entry name" value="Acyl-CoA N-acyltransferases (Nat)"/>
    <property type="match status" value="1"/>
</dbReference>
<dbReference type="InterPro" id="IPR011323">
    <property type="entry name" value="Mss4/transl-control_tumour"/>
</dbReference>
<dbReference type="GO" id="GO:0005737">
    <property type="term" value="C:cytoplasm"/>
    <property type="evidence" value="ECO:0007669"/>
    <property type="project" value="TreeGrafter"/>
</dbReference>
<evidence type="ECO:0000313" key="7">
    <source>
        <dbReference type="EMBL" id="KZT54271.1"/>
    </source>
</evidence>
<dbReference type="AlphaFoldDB" id="A0A165E7L6"/>
<dbReference type="GO" id="GO:0005085">
    <property type="term" value="F:guanyl-nucleotide exchange factor activity"/>
    <property type="evidence" value="ECO:0007669"/>
    <property type="project" value="UniProtKB-KW"/>
</dbReference>
<dbReference type="InterPro" id="IPR016181">
    <property type="entry name" value="Acyl_CoA_acyltransferase"/>
</dbReference>
<evidence type="ECO:0000313" key="8">
    <source>
        <dbReference type="Proteomes" id="UP000076842"/>
    </source>
</evidence>
<dbReference type="Pfam" id="PF00583">
    <property type="entry name" value="Acetyltransf_1"/>
    <property type="match status" value="1"/>
</dbReference>
<name>A0A165E7L6_9BASI</name>
<dbReference type="GO" id="GO:0004059">
    <property type="term" value="F:aralkylamine N-acetyltransferase activity"/>
    <property type="evidence" value="ECO:0007669"/>
    <property type="project" value="TreeGrafter"/>
</dbReference>
<dbReference type="STRING" id="1353952.A0A165E7L6"/>
<proteinExistence type="predicted"/>
<dbReference type="OrthoDB" id="30840at2759"/>
<dbReference type="InterPro" id="IPR051635">
    <property type="entry name" value="SNAT-like"/>
</dbReference>
<dbReference type="CDD" id="cd04301">
    <property type="entry name" value="NAT_SF"/>
    <property type="match status" value="1"/>
</dbReference>
<feature type="domain" description="N-acetyltransferase" evidence="6">
    <location>
        <begin position="8"/>
        <end position="174"/>
    </location>
</feature>
<dbReference type="Pfam" id="PF04421">
    <property type="entry name" value="Mss4"/>
    <property type="match status" value="1"/>
</dbReference>
<dbReference type="InParanoid" id="A0A165E7L6"/>
<dbReference type="EMBL" id="KV424018">
    <property type="protein sequence ID" value="KZT54271.1"/>
    <property type="molecule type" value="Genomic_DNA"/>
</dbReference>
<dbReference type="SUPFAM" id="SSF51316">
    <property type="entry name" value="Mss4-like"/>
    <property type="match status" value="1"/>
</dbReference>
<evidence type="ECO:0000256" key="1">
    <source>
        <dbReference type="ARBA" id="ARBA00022448"/>
    </source>
</evidence>
<keyword evidence="5 7" id="KW-0012">Acyltransferase</keyword>
<accession>A0A165E7L6</accession>
<dbReference type="Gene3D" id="2.170.150.10">
    <property type="entry name" value="Metal Binding Protein, Guanine Nucleotide Exchange Factor, Chain A"/>
    <property type="match status" value="1"/>
</dbReference>
<organism evidence="7 8">
    <name type="scientific">Calocera cornea HHB12733</name>
    <dbReference type="NCBI Taxonomy" id="1353952"/>
    <lineage>
        <taxon>Eukaryota</taxon>
        <taxon>Fungi</taxon>
        <taxon>Dikarya</taxon>
        <taxon>Basidiomycota</taxon>
        <taxon>Agaricomycotina</taxon>
        <taxon>Dacrymycetes</taxon>
        <taxon>Dacrymycetales</taxon>
        <taxon>Dacrymycetaceae</taxon>
        <taxon>Calocera</taxon>
    </lineage>
</organism>
<keyword evidence="3 7" id="KW-0808">Transferase</keyword>
<keyword evidence="8" id="KW-1185">Reference proteome</keyword>
<dbReference type="PANTHER" id="PTHR10908">
    <property type="entry name" value="SEROTONIN N-ACETYLTRANSFERASE"/>
    <property type="match status" value="1"/>
</dbReference>
<dbReference type="PROSITE" id="PS51186">
    <property type="entry name" value="GNAT"/>
    <property type="match status" value="1"/>
</dbReference>
<gene>
    <name evidence="7" type="ORF">CALCODRAFT_500110</name>
</gene>
<evidence type="ECO:0000256" key="2">
    <source>
        <dbReference type="ARBA" id="ARBA00022658"/>
    </source>
</evidence>
<dbReference type="PANTHER" id="PTHR10908:SF0">
    <property type="entry name" value="SEROTONIN N-ACETYLTRANSFERASE"/>
    <property type="match status" value="1"/>
</dbReference>
<reference evidence="7 8" key="1">
    <citation type="journal article" date="2016" name="Mol. Biol. Evol.">
        <title>Comparative Genomics of Early-Diverging Mushroom-Forming Fungi Provides Insights into the Origins of Lignocellulose Decay Capabilities.</title>
        <authorList>
            <person name="Nagy L.G."/>
            <person name="Riley R."/>
            <person name="Tritt A."/>
            <person name="Adam C."/>
            <person name="Daum C."/>
            <person name="Floudas D."/>
            <person name="Sun H."/>
            <person name="Yadav J.S."/>
            <person name="Pangilinan J."/>
            <person name="Larsson K.H."/>
            <person name="Matsuura K."/>
            <person name="Barry K."/>
            <person name="Labutti K."/>
            <person name="Kuo R."/>
            <person name="Ohm R.A."/>
            <person name="Bhattacharya S.S."/>
            <person name="Shirouzu T."/>
            <person name="Yoshinaga Y."/>
            <person name="Martin F.M."/>
            <person name="Grigoriev I.V."/>
            <person name="Hibbett D.S."/>
        </authorList>
    </citation>
    <scope>NUCLEOTIDE SEQUENCE [LARGE SCALE GENOMIC DNA]</scope>
    <source>
        <strain evidence="7 8">HHB12733</strain>
    </source>
</reference>
<protein>
    <submittedName>
        <fullName evidence="7">Acyl-CoA N-acyltransferase</fullName>
    </submittedName>
</protein>
<keyword evidence="2" id="KW-0344">Guanine-nucleotide releasing factor</keyword>
<keyword evidence="1" id="KW-0813">Transport</keyword>
<dbReference type="PROSITE" id="PS51796">
    <property type="entry name" value="MSS4"/>
    <property type="match status" value="1"/>
</dbReference>
<evidence type="ECO:0000259" key="6">
    <source>
        <dbReference type="PROSITE" id="PS51186"/>
    </source>
</evidence>
<dbReference type="InterPro" id="IPR000182">
    <property type="entry name" value="GNAT_dom"/>
</dbReference>
<sequence length="378" mass="40341">MSDLPAGIYFALLPQEYIDDAYELEVQGYPADEAASLESLRYRQAHAPALFLGAFLAPSPQSKPVLLAFACGTLTSSSLVTHASMSSHDPSGTTVALHSLCVSPTHRRLGIGRALLEEYAKRAREGAMGGVQRIALLSRASLRELYKQVGFKEIGESEVQHGQEKWYDMVLDLNPAEEDVQAPAEAAAVPGGADLQSIPGAAVPASGGTEPDPPTMDGPTQAQVIAALLAERTRPPAPDSRTAATIPAGELTDARGRNVQRLRCLRPGCGSLILLEGVGELREGGEESLFDLDADRPAPHPLFPPITPSQKWWLVTPSPMAFENVAFSRAVPPAAGDSGGRARKYLGCAECELGPVGWCWEGATTEYWVSVDRVGYRT</sequence>
<keyword evidence="4" id="KW-0653">Protein transport</keyword>
<dbReference type="Proteomes" id="UP000076842">
    <property type="component" value="Unassembled WGS sequence"/>
</dbReference>
<evidence type="ECO:0000256" key="3">
    <source>
        <dbReference type="ARBA" id="ARBA00022679"/>
    </source>
</evidence>
<dbReference type="GO" id="GO:0007264">
    <property type="term" value="P:small GTPase-mediated signal transduction"/>
    <property type="evidence" value="ECO:0007669"/>
    <property type="project" value="InterPro"/>
</dbReference>
<dbReference type="InterPro" id="IPR011057">
    <property type="entry name" value="Mss4-like_sf"/>
</dbReference>
<dbReference type="GO" id="GO:0015031">
    <property type="term" value="P:protein transport"/>
    <property type="evidence" value="ECO:0007669"/>
    <property type="project" value="UniProtKB-KW"/>
</dbReference>
<dbReference type="Gene3D" id="3.40.630.30">
    <property type="match status" value="1"/>
</dbReference>
<dbReference type="InterPro" id="IPR007515">
    <property type="entry name" value="Mss4"/>
</dbReference>